<dbReference type="AlphaFoldDB" id="A0A3B0PPG1"/>
<evidence type="ECO:0000313" key="1">
    <source>
        <dbReference type="EMBL" id="SYV97580.1"/>
    </source>
</evidence>
<reference evidence="2" key="1">
    <citation type="submission" date="2018-06" db="EMBL/GenBank/DDBJ databases">
        <authorList>
            <consortium name="Pathogen Informatics"/>
        </authorList>
    </citation>
    <scope>NUCLEOTIDE SEQUENCE [LARGE SCALE GENOMIC DNA]</scope>
    <source>
        <strain evidence="2">NCTC10132</strain>
    </source>
</reference>
<dbReference type="Pfam" id="PF10896">
    <property type="entry name" value="DUF2714"/>
    <property type="match status" value="1"/>
</dbReference>
<sequence length="171" mass="20085">MIDKITFFKRKNENKEPIFDLYKNYNNLINENKDKLISFETLMSKPLLVNNLGFSSNEFNIIKNRISEAIDNKYNLIFDEFTITFNLNLKYSQSVMIPMIANELSLSDNYSINFSSSDDYEVHKLLRGLNDEIGNFLHKGYFLEIIPNTILFYESDSLKLFFSKDLTVKVN</sequence>
<evidence type="ECO:0000313" key="2">
    <source>
        <dbReference type="Proteomes" id="UP000257559"/>
    </source>
</evidence>
<dbReference type="OrthoDB" id="398973at2"/>
<dbReference type="InterPro" id="IPR021222">
    <property type="entry name" value="DUF2714"/>
</dbReference>
<dbReference type="KEGG" id="medw:NCTC10132_00946"/>
<organism evidence="1 2">
    <name type="scientific">Mycoplasmopsis edwardii</name>
    <dbReference type="NCBI Taxonomy" id="53558"/>
    <lineage>
        <taxon>Bacteria</taxon>
        <taxon>Bacillati</taxon>
        <taxon>Mycoplasmatota</taxon>
        <taxon>Mycoplasmoidales</taxon>
        <taxon>Metamycoplasmataceae</taxon>
        <taxon>Mycoplasmopsis</taxon>
    </lineage>
</organism>
<name>A0A3B0PPG1_9BACT</name>
<accession>A0A3B0PPG1</accession>
<proteinExistence type="predicted"/>
<keyword evidence="2" id="KW-1185">Reference proteome</keyword>
<dbReference type="Proteomes" id="UP000257559">
    <property type="component" value="Chromosome"/>
</dbReference>
<gene>
    <name evidence="1" type="ORF">NCTC10132_00946</name>
</gene>
<dbReference type="EMBL" id="LS991951">
    <property type="protein sequence ID" value="SYV97580.1"/>
    <property type="molecule type" value="Genomic_DNA"/>
</dbReference>
<protein>
    <submittedName>
        <fullName evidence="1">Protein of uncharacterized function (DUF2714)</fullName>
    </submittedName>
</protein>
<dbReference type="RefSeq" id="WP_117275463.1">
    <property type="nucleotide sequence ID" value="NZ_CP114370.1"/>
</dbReference>